<evidence type="ECO:0000256" key="7">
    <source>
        <dbReference type="ARBA" id="ARBA00022723"/>
    </source>
</evidence>
<evidence type="ECO:0000256" key="15">
    <source>
        <dbReference type="PIRSR" id="PIRSR605478-4"/>
    </source>
</evidence>
<dbReference type="PANTHER" id="PTHR43522:SF2">
    <property type="entry name" value="TRANSKETOLASE 1-RELATED"/>
    <property type="match status" value="1"/>
</dbReference>
<feature type="binding site" evidence="15">
    <location>
        <position position="187"/>
    </location>
    <ligand>
        <name>Mg(2+)</name>
        <dbReference type="ChEBI" id="CHEBI:18420"/>
    </ligand>
</feature>
<dbReference type="EMBL" id="DSJL01000011">
    <property type="protein sequence ID" value="HEF66396.1"/>
    <property type="molecule type" value="Genomic_DNA"/>
</dbReference>
<comment type="function">
    <text evidence="17">Catalyzes the transfer of a two-carbon ketol group from a ketose donor to an aldose acceptor, via a covalent intermediate with the cofactor thiamine pyrophosphate.</text>
</comment>
<evidence type="ECO:0000256" key="6">
    <source>
        <dbReference type="ARBA" id="ARBA00022679"/>
    </source>
</evidence>
<evidence type="ECO:0000256" key="11">
    <source>
        <dbReference type="NCBIfam" id="TIGR00232"/>
    </source>
</evidence>
<feature type="binding site" evidence="13">
    <location>
        <position position="260"/>
    </location>
    <ligand>
        <name>substrate</name>
    </ligand>
</feature>
<dbReference type="InterPro" id="IPR005474">
    <property type="entry name" value="Transketolase_N"/>
</dbReference>
<comment type="cofactor">
    <cofactor evidence="2">
        <name>Co(2+)</name>
        <dbReference type="ChEBI" id="CHEBI:48828"/>
    </cofactor>
</comment>
<comment type="similarity">
    <text evidence="3 17">Belongs to the transketolase family.</text>
</comment>
<dbReference type="AlphaFoldDB" id="A0A7C1JZG2"/>
<comment type="caution">
    <text evidence="19">The sequence shown here is derived from an EMBL/GenBank/DDBJ whole genome shotgun (WGS) entry which is preliminary data.</text>
</comment>
<evidence type="ECO:0000256" key="12">
    <source>
        <dbReference type="PIRSR" id="PIRSR605478-1"/>
    </source>
</evidence>
<dbReference type="SMART" id="SM00861">
    <property type="entry name" value="Transket_pyr"/>
    <property type="match status" value="1"/>
</dbReference>
<dbReference type="GO" id="GO:0046872">
    <property type="term" value="F:metal ion binding"/>
    <property type="evidence" value="ECO:0007669"/>
    <property type="project" value="UniProtKB-KW"/>
</dbReference>
<dbReference type="Pfam" id="PF00456">
    <property type="entry name" value="Transketolase_N"/>
    <property type="match status" value="1"/>
</dbReference>
<dbReference type="InterPro" id="IPR055152">
    <property type="entry name" value="Transketolase-like_C_2"/>
</dbReference>
<dbReference type="GO" id="GO:0005829">
    <property type="term" value="C:cytosol"/>
    <property type="evidence" value="ECO:0007669"/>
    <property type="project" value="TreeGrafter"/>
</dbReference>
<comment type="cofactor">
    <cofactor evidence="15">
        <name>Mg(2+)</name>
        <dbReference type="ChEBI" id="CHEBI:18420"/>
    </cofactor>
    <text evidence="15">Binds 1 Mg(2+) ion per subunit. Can also utilize other divalent metal cations, such as Ca(2+), Mn(2+) and Co(2+).</text>
</comment>
<reference evidence="19" key="1">
    <citation type="journal article" date="2020" name="mSystems">
        <title>Genome- and Community-Level Interaction Insights into Carbon Utilization and Element Cycling Functions of Hydrothermarchaeota in Hydrothermal Sediment.</title>
        <authorList>
            <person name="Zhou Z."/>
            <person name="Liu Y."/>
            <person name="Xu W."/>
            <person name="Pan J."/>
            <person name="Luo Z.H."/>
            <person name="Li M."/>
        </authorList>
    </citation>
    <scope>NUCLEOTIDE SEQUENCE [LARGE SCALE GENOMIC DNA]</scope>
    <source>
        <strain evidence="19">SpSt-222</strain>
    </source>
</reference>
<feature type="binding site" evidence="14">
    <location>
        <begin position="114"/>
        <end position="116"/>
    </location>
    <ligand>
        <name>thiamine diphosphate</name>
        <dbReference type="ChEBI" id="CHEBI:58937"/>
    </ligand>
</feature>
<feature type="binding site" evidence="13">
    <location>
        <position position="517"/>
    </location>
    <ligand>
        <name>substrate</name>
    </ligand>
</feature>
<feature type="binding site" evidence="14">
    <location>
        <position position="156"/>
    </location>
    <ligand>
        <name>thiamine diphosphate</name>
        <dbReference type="ChEBI" id="CHEBI:58937"/>
    </ligand>
</feature>
<dbReference type="SUPFAM" id="SSF52922">
    <property type="entry name" value="TK C-terminal domain-like"/>
    <property type="match status" value="1"/>
</dbReference>
<dbReference type="FunFam" id="3.40.50.970:FF:000003">
    <property type="entry name" value="Transketolase"/>
    <property type="match status" value="1"/>
</dbReference>
<evidence type="ECO:0000256" key="2">
    <source>
        <dbReference type="ARBA" id="ARBA00001941"/>
    </source>
</evidence>
<evidence type="ECO:0000256" key="13">
    <source>
        <dbReference type="PIRSR" id="PIRSR605478-2"/>
    </source>
</evidence>
<dbReference type="PROSITE" id="PS00802">
    <property type="entry name" value="TRANSKETOLASE_2"/>
    <property type="match status" value="1"/>
</dbReference>
<comment type="catalytic activity">
    <reaction evidence="10 17">
        <text>D-sedoheptulose 7-phosphate + D-glyceraldehyde 3-phosphate = aldehydo-D-ribose 5-phosphate + D-xylulose 5-phosphate</text>
        <dbReference type="Rhea" id="RHEA:10508"/>
        <dbReference type="ChEBI" id="CHEBI:57483"/>
        <dbReference type="ChEBI" id="CHEBI:57737"/>
        <dbReference type="ChEBI" id="CHEBI:58273"/>
        <dbReference type="ChEBI" id="CHEBI:59776"/>
        <dbReference type="EC" id="2.2.1.1"/>
    </reaction>
</comment>
<dbReference type="InterPro" id="IPR005475">
    <property type="entry name" value="Transketolase-like_Pyr-bd"/>
</dbReference>
<dbReference type="InterPro" id="IPR033247">
    <property type="entry name" value="Transketolase_fam"/>
</dbReference>
<evidence type="ECO:0000256" key="16">
    <source>
        <dbReference type="PIRSR" id="PIRSR605478-5"/>
    </source>
</evidence>
<feature type="binding site" evidence="13">
    <location>
        <position position="466"/>
    </location>
    <ligand>
        <name>substrate</name>
    </ligand>
</feature>
<feature type="active site" description="Proton donor" evidence="12">
    <location>
        <position position="408"/>
    </location>
</feature>
<evidence type="ECO:0000256" key="9">
    <source>
        <dbReference type="ARBA" id="ARBA00023052"/>
    </source>
</evidence>
<sequence>MSEREQRCVDAIRVLAMDAVERARSGHPGMPLGMADAAFVLWTKHLRHNPANPAWPNRDRFILSAGHGSMLLYALLYLSGALTLEDLLNFRQWGSRTPGHPEYGHTPGVEITTGPLGQGFAAGVGMALAERWLAEHFNRPGYPIIDHYTYAIVSDGDLMEGVSYEAASLAGHLGLGRLIYLYDDNDISIDGPTDLTFTEDVRLRFTACGWHVLEVDGHDRTAVDQALQEARAELERPTLIICHTHIAYGSPGKQDTAAAHGAPLGPDEVRRTKQALGWPEEPPFFVPQEVFDYFASLRPKWQQFEDEWNAQFVAWRSAYPELAAEWDAAFTRTLPPGWDAALPTFTNGQQLATREASGLVLNALAPRIPFLIGGSADLSESNRTYLEGYPPIAKGRYTGRNIHFGVREHAMGAMLNGLTLHGGLIAYGGTFLVFSDYLRPALRLAALMRLPVIYVFTHDSIFLGEDGPTHQPIEHLASLRAIPNLTVIRPADAAETVEAWRVALNWQEGPVALVLTRQKVPTVTAGVAEGLARGAYVVREAPRWPPDLLLIASGSEVALIVQAAEELAKEGIAARVISMPSWELFECQPEDYRSSVLPPEVPRRLVVEAARIMGWERYLGPHGQGHGIDRFGASAPAAVLAEQFGFTVKHVIALARELLASQTASPGTVASAVKGEASH</sequence>
<comment type="cofactor">
    <cofactor evidence="14">
        <name>thiamine diphosphate</name>
        <dbReference type="ChEBI" id="CHEBI:58937"/>
    </cofactor>
    <text evidence="14">Binds 1 thiamine pyrophosphate per subunit. During the reaction, the substrate forms a covalent intermediate with the cofactor.</text>
</comment>
<dbReference type="PROSITE" id="PS00801">
    <property type="entry name" value="TRANSKETOLASE_1"/>
    <property type="match status" value="1"/>
</dbReference>
<feature type="binding site" evidence="13">
    <location>
        <position position="470"/>
    </location>
    <ligand>
        <name>substrate</name>
    </ligand>
</feature>
<feature type="binding site" evidence="14">
    <location>
        <position position="260"/>
    </location>
    <ligand>
        <name>thiamine diphosphate</name>
        <dbReference type="ChEBI" id="CHEBI:58937"/>
    </ligand>
</feature>
<accession>A0A7C1JZG2</accession>
<name>A0A7C1JZG2_THERO</name>
<evidence type="ECO:0000313" key="19">
    <source>
        <dbReference type="EMBL" id="HEF66396.1"/>
    </source>
</evidence>
<feature type="binding site" evidence="15">
    <location>
        <position position="155"/>
    </location>
    <ligand>
        <name>Mg(2+)</name>
        <dbReference type="ChEBI" id="CHEBI:18420"/>
    </ligand>
</feature>
<comment type="subunit">
    <text evidence="4 17">Homodimer.</text>
</comment>
<feature type="binding site" evidence="14">
    <location>
        <position position="434"/>
    </location>
    <ligand>
        <name>thiamine diphosphate</name>
        <dbReference type="ChEBI" id="CHEBI:58937"/>
    </ligand>
</feature>
<dbReference type="GO" id="GO:0004802">
    <property type="term" value="F:transketolase activity"/>
    <property type="evidence" value="ECO:0007669"/>
    <property type="project" value="UniProtKB-UniRule"/>
</dbReference>
<keyword evidence="17" id="KW-0106">Calcium</keyword>
<dbReference type="InterPro" id="IPR009014">
    <property type="entry name" value="Transketo_C/PFOR_II"/>
</dbReference>
<keyword evidence="6 17" id="KW-0808">Transferase</keyword>
<dbReference type="FunFam" id="3.40.50.920:FF:000003">
    <property type="entry name" value="Transketolase"/>
    <property type="match status" value="1"/>
</dbReference>
<dbReference type="PANTHER" id="PTHR43522">
    <property type="entry name" value="TRANSKETOLASE"/>
    <property type="match status" value="1"/>
</dbReference>
<dbReference type="NCBIfam" id="TIGR00232">
    <property type="entry name" value="tktlase_bact"/>
    <property type="match status" value="1"/>
</dbReference>
<dbReference type="EC" id="2.2.1.1" evidence="5 11"/>
<feature type="binding site" evidence="13">
    <location>
        <position position="458"/>
    </location>
    <ligand>
        <name>substrate</name>
    </ligand>
</feature>
<evidence type="ECO:0000256" key="1">
    <source>
        <dbReference type="ARBA" id="ARBA00001913"/>
    </source>
</evidence>
<keyword evidence="9 14" id="KW-0786">Thiamine pyrophosphate</keyword>
<feature type="site" description="Important for catalytic activity" evidence="16">
    <location>
        <position position="260"/>
    </location>
</feature>
<evidence type="ECO:0000256" key="4">
    <source>
        <dbReference type="ARBA" id="ARBA00011738"/>
    </source>
</evidence>
<feature type="binding site" evidence="13">
    <location>
        <position position="354"/>
    </location>
    <ligand>
        <name>substrate</name>
    </ligand>
</feature>
<evidence type="ECO:0000256" key="17">
    <source>
        <dbReference type="RuleBase" id="RU004996"/>
    </source>
</evidence>
<evidence type="ECO:0000256" key="10">
    <source>
        <dbReference type="ARBA" id="ARBA00049473"/>
    </source>
</evidence>
<evidence type="ECO:0000256" key="8">
    <source>
        <dbReference type="ARBA" id="ARBA00022842"/>
    </source>
</evidence>
<dbReference type="CDD" id="cd07033">
    <property type="entry name" value="TPP_PYR_DXS_TK_like"/>
    <property type="match status" value="1"/>
</dbReference>
<dbReference type="Pfam" id="PF02779">
    <property type="entry name" value="Transket_pyr"/>
    <property type="match status" value="1"/>
</dbReference>
<evidence type="ECO:0000259" key="18">
    <source>
        <dbReference type="SMART" id="SM00861"/>
    </source>
</evidence>
<dbReference type="InterPro" id="IPR005478">
    <property type="entry name" value="Transketolase_bac-like"/>
</dbReference>
<dbReference type="CDD" id="cd02012">
    <property type="entry name" value="TPP_TK"/>
    <property type="match status" value="1"/>
</dbReference>
<dbReference type="InterPro" id="IPR029061">
    <property type="entry name" value="THDP-binding"/>
</dbReference>
<feature type="binding site" evidence="15">
    <location>
        <position position="185"/>
    </location>
    <ligand>
        <name>Mg(2+)</name>
        <dbReference type="ChEBI" id="CHEBI:18420"/>
    </ligand>
</feature>
<dbReference type="SUPFAM" id="SSF52518">
    <property type="entry name" value="Thiamin diphosphate-binding fold (THDP-binding)"/>
    <property type="match status" value="2"/>
</dbReference>
<comment type="cofactor">
    <cofactor evidence="17">
        <name>Mg(2+)</name>
        <dbReference type="ChEBI" id="CHEBI:18420"/>
    </cofactor>
    <cofactor evidence="17">
        <name>Ca(2+)</name>
        <dbReference type="ChEBI" id="CHEBI:29108"/>
    </cofactor>
    <cofactor evidence="17">
        <name>Mn(2+)</name>
        <dbReference type="ChEBI" id="CHEBI:29035"/>
    </cofactor>
    <cofactor evidence="17">
        <name>Co(2+)</name>
        <dbReference type="ChEBI" id="CHEBI:48828"/>
    </cofactor>
    <text evidence="17">Binds 1 Mg(2+) ion per subunit. Can also utilize other divalent metal cations, such as Ca(2+), Mn(2+) and Co(2+).</text>
</comment>
<dbReference type="Pfam" id="PF22613">
    <property type="entry name" value="Transketolase_C_1"/>
    <property type="match status" value="1"/>
</dbReference>
<dbReference type="GO" id="GO:0009052">
    <property type="term" value="P:pentose-phosphate shunt, non-oxidative branch"/>
    <property type="evidence" value="ECO:0007669"/>
    <property type="project" value="UniProtKB-ARBA"/>
</dbReference>
<dbReference type="FunFam" id="3.40.50.970:FF:000004">
    <property type="entry name" value="Transketolase"/>
    <property type="match status" value="1"/>
</dbReference>
<feature type="binding site" evidence="13">
    <location>
        <position position="27"/>
    </location>
    <ligand>
        <name>substrate</name>
    </ligand>
</feature>
<dbReference type="Gene3D" id="3.40.50.920">
    <property type="match status" value="1"/>
</dbReference>
<protein>
    <recommendedName>
        <fullName evidence="5 11">Transketolase</fullName>
        <ecNumber evidence="5 11">2.2.1.1</ecNumber>
    </recommendedName>
</protein>
<evidence type="ECO:0000256" key="3">
    <source>
        <dbReference type="ARBA" id="ARBA00007131"/>
    </source>
</evidence>
<evidence type="ECO:0000256" key="5">
    <source>
        <dbReference type="ARBA" id="ARBA00013152"/>
    </source>
</evidence>
<evidence type="ECO:0000256" key="14">
    <source>
        <dbReference type="PIRSR" id="PIRSR605478-3"/>
    </source>
</evidence>
<feature type="site" description="Important for catalytic activity" evidence="16">
    <location>
        <position position="27"/>
    </location>
</feature>
<feature type="binding site" evidence="14">
    <location>
        <position position="67"/>
    </location>
    <ligand>
        <name>thiamine diphosphate</name>
        <dbReference type="ChEBI" id="CHEBI:58937"/>
    </ligand>
</feature>
<comment type="cofactor">
    <cofactor evidence="1">
        <name>Ca(2+)</name>
        <dbReference type="ChEBI" id="CHEBI:29108"/>
    </cofactor>
</comment>
<dbReference type="Gene3D" id="3.40.50.970">
    <property type="match status" value="2"/>
</dbReference>
<keyword evidence="7 15" id="KW-0479">Metal-binding</keyword>
<feature type="binding site" evidence="13">
    <location>
        <position position="381"/>
    </location>
    <ligand>
        <name>substrate</name>
    </ligand>
</feature>
<dbReference type="InterPro" id="IPR020826">
    <property type="entry name" value="Transketolase_BS"/>
</dbReference>
<gene>
    <name evidence="19" type="primary">tkt</name>
    <name evidence="19" type="ORF">ENP47_12485</name>
</gene>
<keyword evidence="8 15" id="KW-0460">Magnesium</keyword>
<feature type="domain" description="Transketolase-like pyrimidine-binding" evidence="18">
    <location>
        <begin position="351"/>
        <end position="522"/>
    </location>
</feature>
<dbReference type="InterPro" id="IPR049557">
    <property type="entry name" value="Transketolase_CS"/>
</dbReference>
<proteinExistence type="inferred from homology"/>
<feature type="binding site" evidence="14">
    <location>
        <position position="185"/>
    </location>
    <ligand>
        <name>thiamine diphosphate</name>
        <dbReference type="ChEBI" id="CHEBI:58937"/>
    </ligand>
</feature>
<organism evidence="19">
    <name type="scientific">Thermomicrobium roseum</name>
    <dbReference type="NCBI Taxonomy" id="500"/>
    <lineage>
        <taxon>Bacteria</taxon>
        <taxon>Pseudomonadati</taxon>
        <taxon>Thermomicrobiota</taxon>
        <taxon>Thermomicrobia</taxon>
        <taxon>Thermomicrobiales</taxon>
        <taxon>Thermomicrobiaceae</taxon>
        <taxon>Thermomicrobium</taxon>
    </lineage>
</organism>